<dbReference type="GO" id="GO:0071949">
    <property type="term" value="F:FAD binding"/>
    <property type="evidence" value="ECO:0007669"/>
    <property type="project" value="TreeGrafter"/>
</dbReference>
<dbReference type="PANTHER" id="PTHR43396">
    <property type="entry name" value="FLAVOHEMOPROTEIN"/>
    <property type="match status" value="1"/>
</dbReference>
<proteinExistence type="predicted"/>
<evidence type="ECO:0000313" key="3">
    <source>
        <dbReference type="EMBL" id="GMG46116.1"/>
    </source>
</evidence>
<dbReference type="GO" id="GO:0019825">
    <property type="term" value="F:oxygen binding"/>
    <property type="evidence" value="ECO:0007669"/>
    <property type="project" value="InterPro"/>
</dbReference>
<dbReference type="InterPro" id="IPR044399">
    <property type="entry name" value="Mb-like_M"/>
</dbReference>
<dbReference type="EMBL" id="BSXU01004639">
    <property type="protein sequence ID" value="GMG46116.1"/>
    <property type="molecule type" value="Genomic_DNA"/>
</dbReference>
<dbReference type="PROSITE" id="PS01033">
    <property type="entry name" value="GLOBIN"/>
    <property type="match status" value="1"/>
</dbReference>
<dbReference type="Pfam" id="PF00042">
    <property type="entry name" value="Globin"/>
    <property type="match status" value="1"/>
</dbReference>
<dbReference type="OrthoDB" id="436496at2759"/>
<protein>
    <submittedName>
        <fullName evidence="3">Unnamed protein product</fullName>
    </submittedName>
</protein>
<reference evidence="3" key="1">
    <citation type="submission" date="2023-04" db="EMBL/GenBank/DDBJ databases">
        <title>Ambrosiozyma monospora NBRC 1965.</title>
        <authorList>
            <person name="Ichikawa N."/>
            <person name="Sato H."/>
            <person name="Tonouchi N."/>
        </authorList>
    </citation>
    <scope>NUCLEOTIDE SEQUENCE</scope>
    <source>
        <strain evidence="3">NBRC 1965</strain>
    </source>
</reference>
<feature type="domain" description="Globin" evidence="2">
    <location>
        <begin position="158"/>
        <end position="289"/>
    </location>
</feature>
<keyword evidence="4" id="KW-1185">Reference proteome</keyword>
<feature type="compositionally biased region" description="Low complexity" evidence="1">
    <location>
        <begin position="45"/>
        <end position="74"/>
    </location>
</feature>
<feature type="region of interest" description="Disordered" evidence="1">
    <location>
        <begin position="29"/>
        <end position="87"/>
    </location>
</feature>
<sequence length="450" mass="50020">MTMSISSRTSRHFSPNFNPLLPQYSNSLTSMRKSHSSDLPKIPASSQQLSRTPTTTSSPLSQTTTRNTSNSNSNMLFKTSTSRSNDSDITLTQNFESNWLPECSIQDPFRVQISLKLTHSEIKGLRKSWDMITEVDMDNDEKVKDDESMFSVDSSRSSNSHAQQFNAQQFTSMLFCVQFYDNLISFEPTIERLIPSIKHQASAFAGVINVAIKNLEDLSRLSESLKNLGKLHSRILGIDPEYFQIMGEAFMKTVTDRYASMKLPLSMQLEESWIKLYTYLANAILQGGIDPVVDYNTKTSTTVTTSASSRNSRDTLFSEPSNGDNNSSNNNNSRASSVDDLVDPYSNMSIDAKMAGLGAPPKHVELPYQIHTSNSMQTLKNKVSNHIDSKHGANYNNNNGNNNAGDDVSIHTTISTSQISMGKTTTNAGGSRRLRKFKKKTTGNEDCIIM</sequence>
<gene>
    <name evidence="3" type="ORF">Amon01_000684800</name>
</gene>
<dbReference type="Proteomes" id="UP001165063">
    <property type="component" value="Unassembled WGS sequence"/>
</dbReference>
<feature type="compositionally biased region" description="Polar residues" evidence="1">
    <location>
        <begin position="75"/>
        <end position="87"/>
    </location>
</feature>
<dbReference type="GO" id="GO:0046210">
    <property type="term" value="P:nitric oxide catabolic process"/>
    <property type="evidence" value="ECO:0007669"/>
    <property type="project" value="TreeGrafter"/>
</dbReference>
<dbReference type="GO" id="GO:0020037">
    <property type="term" value="F:heme binding"/>
    <property type="evidence" value="ECO:0007669"/>
    <property type="project" value="InterPro"/>
</dbReference>
<dbReference type="InterPro" id="IPR009050">
    <property type="entry name" value="Globin-like_sf"/>
</dbReference>
<name>A0A9W7DJ41_AMBMO</name>
<dbReference type="InterPro" id="IPR000971">
    <property type="entry name" value="Globin"/>
</dbReference>
<evidence type="ECO:0000259" key="2">
    <source>
        <dbReference type="PROSITE" id="PS01033"/>
    </source>
</evidence>
<evidence type="ECO:0000313" key="4">
    <source>
        <dbReference type="Proteomes" id="UP001165063"/>
    </source>
</evidence>
<dbReference type="PANTHER" id="PTHR43396:SF6">
    <property type="entry name" value="ABL201WP"/>
    <property type="match status" value="1"/>
</dbReference>
<feature type="compositionally biased region" description="Low complexity" evidence="1">
    <location>
        <begin position="318"/>
        <end position="336"/>
    </location>
</feature>
<dbReference type="SUPFAM" id="SSF46458">
    <property type="entry name" value="Globin-like"/>
    <property type="match status" value="1"/>
</dbReference>
<organism evidence="3 4">
    <name type="scientific">Ambrosiozyma monospora</name>
    <name type="common">Yeast</name>
    <name type="synonym">Endomycopsis monosporus</name>
    <dbReference type="NCBI Taxonomy" id="43982"/>
    <lineage>
        <taxon>Eukaryota</taxon>
        <taxon>Fungi</taxon>
        <taxon>Dikarya</taxon>
        <taxon>Ascomycota</taxon>
        <taxon>Saccharomycotina</taxon>
        <taxon>Pichiomycetes</taxon>
        <taxon>Pichiales</taxon>
        <taxon>Pichiaceae</taxon>
        <taxon>Ambrosiozyma</taxon>
    </lineage>
</organism>
<evidence type="ECO:0000256" key="1">
    <source>
        <dbReference type="SAM" id="MobiDB-lite"/>
    </source>
</evidence>
<feature type="region of interest" description="Disordered" evidence="1">
    <location>
        <begin position="301"/>
        <end position="341"/>
    </location>
</feature>
<accession>A0A9W7DJ41</accession>
<feature type="compositionally biased region" description="Low complexity" evidence="1">
    <location>
        <begin position="301"/>
        <end position="310"/>
    </location>
</feature>
<dbReference type="AlphaFoldDB" id="A0A9W7DJ41"/>
<dbReference type="Gene3D" id="1.10.490.10">
    <property type="entry name" value="Globins"/>
    <property type="match status" value="1"/>
</dbReference>
<dbReference type="GO" id="GO:0008941">
    <property type="term" value="F:nitric oxide dioxygenase NAD(P)H activity"/>
    <property type="evidence" value="ECO:0007669"/>
    <property type="project" value="TreeGrafter"/>
</dbReference>
<dbReference type="CDD" id="cd01040">
    <property type="entry name" value="Mb-like"/>
    <property type="match status" value="1"/>
</dbReference>
<dbReference type="InterPro" id="IPR012292">
    <property type="entry name" value="Globin/Proto"/>
</dbReference>
<dbReference type="GO" id="GO:0071500">
    <property type="term" value="P:cellular response to nitrosative stress"/>
    <property type="evidence" value="ECO:0007669"/>
    <property type="project" value="TreeGrafter"/>
</dbReference>
<comment type="caution">
    <text evidence="3">The sequence shown here is derived from an EMBL/GenBank/DDBJ whole genome shotgun (WGS) entry which is preliminary data.</text>
</comment>